<dbReference type="STRING" id="189381.GCA_900166615_01128"/>
<reference evidence="3" key="1">
    <citation type="submission" date="2015-07" db="EMBL/GenBank/DDBJ databases">
        <title>Fjat-14235 jcm11544.</title>
        <authorList>
            <person name="Liu B."/>
            <person name="Wang J."/>
            <person name="Zhu Y."/>
            <person name="Liu G."/>
            <person name="Chen Q."/>
            <person name="Chen Z."/>
            <person name="Lan J."/>
            <person name="Che J."/>
            <person name="Ge C."/>
            <person name="Shi H."/>
            <person name="Pan Z."/>
            <person name="Liu X."/>
        </authorList>
    </citation>
    <scope>NUCLEOTIDE SEQUENCE [LARGE SCALE GENOMIC DNA]</scope>
    <source>
        <strain evidence="3">JCM 11544</strain>
    </source>
</reference>
<dbReference type="InterPro" id="IPR032250">
    <property type="entry name" value="DUF4825"/>
</dbReference>
<evidence type="ECO:0000259" key="1">
    <source>
        <dbReference type="Pfam" id="PF16107"/>
    </source>
</evidence>
<organism evidence="2 3">
    <name type="scientific">Rossellomorea marisflavi</name>
    <dbReference type="NCBI Taxonomy" id="189381"/>
    <lineage>
        <taxon>Bacteria</taxon>
        <taxon>Bacillati</taxon>
        <taxon>Bacillota</taxon>
        <taxon>Bacilli</taxon>
        <taxon>Bacillales</taxon>
        <taxon>Bacillaceae</taxon>
        <taxon>Rossellomorea</taxon>
    </lineage>
</organism>
<evidence type="ECO:0000313" key="3">
    <source>
        <dbReference type="Proteomes" id="UP000037405"/>
    </source>
</evidence>
<comment type="caution">
    <text evidence="2">The sequence shown here is derived from an EMBL/GenBank/DDBJ whole genome shotgun (WGS) entry which is preliminary data.</text>
</comment>
<dbReference type="EMBL" id="LGUE01000004">
    <property type="protein sequence ID" value="KON85087.1"/>
    <property type="molecule type" value="Genomic_DNA"/>
</dbReference>
<accession>A0A0M0G6D2</accession>
<dbReference type="PATRIC" id="fig|189381.12.peg.2863"/>
<gene>
    <name evidence="2" type="ORF">AF331_13985</name>
</gene>
<name>A0A0M0G6D2_9BACI</name>
<feature type="domain" description="DUF4825" evidence="1">
    <location>
        <begin position="41"/>
        <end position="133"/>
    </location>
</feature>
<keyword evidence="3" id="KW-1185">Reference proteome</keyword>
<protein>
    <recommendedName>
        <fullName evidence="1">DUF4825 domain-containing protein</fullName>
    </recommendedName>
</protein>
<dbReference type="Proteomes" id="UP000037405">
    <property type="component" value="Unassembled WGS sequence"/>
</dbReference>
<dbReference type="Pfam" id="PF16107">
    <property type="entry name" value="DUF4825"/>
    <property type="match status" value="1"/>
</dbReference>
<proteinExistence type="predicted"/>
<dbReference type="PROSITE" id="PS51257">
    <property type="entry name" value="PROKAR_LIPOPROTEIN"/>
    <property type="match status" value="1"/>
</dbReference>
<sequence>MIMKSKITLIVFIAILFLGACSQAKPEERITTIEHTNLKELKAYSGTYVGDNSDVSAIVRLLPGGETMGELDLTGEKLHVTYDDGAKSISESAFQTFWFNGNRLDRKKLYFNALYLALLVPNAKEYRFTVADEELAIPRERLTAALSKEFKRFPEGDAQWNEKTVSTFIDDHKGKLTEMATNYHTYFEE</sequence>
<dbReference type="AlphaFoldDB" id="A0A0M0G6D2"/>
<evidence type="ECO:0000313" key="2">
    <source>
        <dbReference type="EMBL" id="KON85087.1"/>
    </source>
</evidence>